<evidence type="ECO:0000313" key="1">
    <source>
        <dbReference type="EMBL" id="CAJ1931917.1"/>
    </source>
</evidence>
<accession>A0AA86VWR1</accession>
<reference evidence="1" key="1">
    <citation type="submission" date="2023-10" db="EMBL/GenBank/DDBJ databases">
        <authorList>
            <person name="Domelevo Entfellner J.-B."/>
        </authorList>
    </citation>
    <scope>NUCLEOTIDE SEQUENCE</scope>
</reference>
<dbReference type="Gramene" id="rna-AYBTSS11_LOCUS5525">
    <property type="protein sequence ID" value="CAJ1931917.1"/>
    <property type="gene ID" value="gene-AYBTSS11_LOCUS5525"/>
</dbReference>
<protein>
    <submittedName>
        <fullName evidence="1">Uncharacterized protein</fullName>
    </submittedName>
</protein>
<name>A0AA86VWR1_9FABA</name>
<gene>
    <name evidence="1" type="ORF">AYBTSS11_LOCUS5525</name>
</gene>
<proteinExistence type="predicted"/>
<keyword evidence="2" id="KW-1185">Reference proteome</keyword>
<dbReference type="Proteomes" id="UP001189624">
    <property type="component" value="Chromosome 2"/>
</dbReference>
<dbReference type="EMBL" id="OY731399">
    <property type="protein sequence ID" value="CAJ1931917.1"/>
    <property type="molecule type" value="Genomic_DNA"/>
</dbReference>
<evidence type="ECO:0000313" key="2">
    <source>
        <dbReference type="Proteomes" id="UP001189624"/>
    </source>
</evidence>
<organism evidence="1 2">
    <name type="scientific">Sphenostylis stenocarpa</name>
    <dbReference type="NCBI Taxonomy" id="92480"/>
    <lineage>
        <taxon>Eukaryota</taxon>
        <taxon>Viridiplantae</taxon>
        <taxon>Streptophyta</taxon>
        <taxon>Embryophyta</taxon>
        <taxon>Tracheophyta</taxon>
        <taxon>Spermatophyta</taxon>
        <taxon>Magnoliopsida</taxon>
        <taxon>eudicotyledons</taxon>
        <taxon>Gunneridae</taxon>
        <taxon>Pentapetalae</taxon>
        <taxon>rosids</taxon>
        <taxon>fabids</taxon>
        <taxon>Fabales</taxon>
        <taxon>Fabaceae</taxon>
        <taxon>Papilionoideae</taxon>
        <taxon>50 kb inversion clade</taxon>
        <taxon>NPAAA clade</taxon>
        <taxon>indigoferoid/millettioid clade</taxon>
        <taxon>Phaseoleae</taxon>
        <taxon>Sphenostylis</taxon>
    </lineage>
</organism>
<dbReference type="AlphaFoldDB" id="A0AA86VWR1"/>
<sequence length="122" mass="14413">MEVHIEWLRTEKATSYLEIHGSERRGIRMTKSNYDNLCATHKKKLWATRYRNVITFEALDRPNLPVRWSQNFKKLLMGEKIPPQADLHSWNETAKRAFLQVAANRKGIFFDGPKNEQRSEIL</sequence>